<name>A0A1J1IIQ9_9DIPT</name>
<keyword evidence="1" id="KW-0812">Transmembrane</keyword>
<reference evidence="2 3" key="1">
    <citation type="submission" date="2015-04" db="EMBL/GenBank/DDBJ databases">
        <authorList>
            <person name="Syromyatnikov M.Y."/>
            <person name="Popov V.N."/>
        </authorList>
    </citation>
    <scope>NUCLEOTIDE SEQUENCE [LARGE SCALE GENOMIC DNA]</scope>
</reference>
<keyword evidence="3" id="KW-1185">Reference proteome</keyword>
<accession>A0A1J1IIQ9</accession>
<keyword evidence="1" id="KW-1133">Transmembrane helix</keyword>
<dbReference type="EMBL" id="CVRI01000050">
    <property type="protein sequence ID" value="CRK99428.1"/>
    <property type="molecule type" value="Genomic_DNA"/>
</dbReference>
<proteinExistence type="predicted"/>
<feature type="transmembrane region" description="Helical" evidence="1">
    <location>
        <begin position="63"/>
        <end position="81"/>
    </location>
</feature>
<dbReference type="Proteomes" id="UP000183832">
    <property type="component" value="Unassembled WGS sequence"/>
</dbReference>
<sequence>MRQTIKSAGDLIFYLSDVSKLFLMRLIAASVLSKLIFISQLTRDNICITLVLPDYIYFKLRKALFMLLSHIQSFGLIDFYAKQRGRDEISKFCCLRMKQQLQV</sequence>
<evidence type="ECO:0000313" key="2">
    <source>
        <dbReference type="EMBL" id="CRK99428.1"/>
    </source>
</evidence>
<feature type="transmembrane region" description="Helical" evidence="1">
    <location>
        <begin position="21"/>
        <end position="43"/>
    </location>
</feature>
<keyword evidence="1" id="KW-0472">Membrane</keyword>
<dbReference type="AlphaFoldDB" id="A0A1J1IIQ9"/>
<evidence type="ECO:0000313" key="3">
    <source>
        <dbReference type="Proteomes" id="UP000183832"/>
    </source>
</evidence>
<evidence type="ECO:0000256" key="1">
    <source>
        <dbReference type="SAM" id="Phobius"/>
    </source>
</evidence>
<protein>
    <submittedName>
        <fullName evidence="2">CLUMA_CG012779, isoform A</fullName>
    </submittedName>
</protein>
<organism evidence="2 3">
    <name type="scientific">Clunio marinus</name>
    <dbReference type="NCBI Taxonomy" id="568069"/>
    <lineage>
        <taxon>Eukaryota</taxon>
        <taxon>Metazoa</taxon>
        <taxon>Ecdysozoa</taxon>
        <taxon>Arthropoda</taxon>
        <taxon>Hexapoda</taxon>
        <taxon>Insecta</taxon>
        <taxon>Pterygota</taxon>
        <taxon>Neoptera</taxon>
        <taxon>Endopterygota</taxon>
        <taxon>Diptera</taxon>
        <taxon>Nematocera</taxon>
        <taxon>Chironomoidea</taxon>
        <taxon>Chironomidae</taxon>
        <taxon>Clunio</taxon>
    </lineage>
</organism>
<gene>
    <name evidence="2" type="ORF">CLUMA_CG012779</name>
</gene>